<dbReference type="GO" id="GO:0046872">
    <property type="term" value="F:metal ion binding"/>
    <property type="evidence" value="ECO:0007669"/>
    <property type="project" value="UniProtKB-KW"/>
</dbReference>
<dbReference type="InterPro" id="IPR014729">
    <property type="entry name" value="Rossmann-like_a/b/a_fold"/>
</dbReference>
<feature type="binding site" evidence="2">
    <location>
        <position position="22"/>
    </location>
    <ligand>
        <name>Zn(2+)</name>
        <dbReference type="ChEBI" id="CHEBI:29105"/>
        <label>1</label>
    </ligand>
</feature>
<evidence type="ECO:0000256" key="1">
    <source>
        <dbReference type="ARBA" id="ARBA00022679"/>
    </source>
</evidence>
<dbReference type="InterPro" id="IPR015967">
    <property type="entry name" value="Rcmb_RecR_Znf"/>
</dbReference>
<feature type="binding site" evidence="2">
    <location>
        <position position="291"/>
    </location>
    <ligand>
        <name>Zn(2+)</name>
        <dbReference type="ChEBI" id="CHEBI:29105"/>
        <label>2</label>
    </ligand>
</feature>
<dbReference type="SUPFAM" id="SSF52402">
    <property type="entry name" value="Adenine nucleotide alpha hydrolases-like"/>
    <property type="match status" value="1"/>
</dbReference>
<evidence type="ECO:0000256" key="2">
    <source>
        <dbReference type="PIRSR" id="PIRSR004976-50"/>
    </source>
</evidence>
<feature type="binding site" evidence="2">
    <location>
        <position position="279"/>
    </location>
    <ligand>
        <name>Zn(2+)</name>
        <dbReference type="ChEBI" id="CHEBI:29105"/>
        <label>2</label>
    </ligand>
</feature>
<comment type="caution">
    <text evidence="5">The sequence shown here is derived from an EMBL/GenBank/DDBJ whole genome shotgun (WGS) entry which is preliminary data.</text>
</comment>
<evidence type="ECO:0000256" key="3">
    <source>
        <dbReference type="SAM" id="MobiDB-lite"/>
    </source>
</evidence>
<dbReference type="Proteomes" id="UP000316706">
    <property type="component" value="Unassembled WGS sequence"/>
</dbReference>
<dbReference type="GO" id="GO:0006310">
    <property type="term" value="P:DNA recombination"/>
    <property type="evidence" value="ECO:0007669"/>
    <property type="project" value="InterPro"/>
</dbReference>
<keyword evidence="1" id="KW-0808">Transferase</keyword>
<dbReference type="EMBL" id="VFPO01000001">
    <property type="protein sequence ID" value="TQM69818.1"/>
    <property type="molecule type" value="Genomic_DNA"/>
</dbReference>
<dbReference type="InterPro" id="IPR000541">
    <property type="entry name" value="Ncs6/Tuc1/Ctu1"/>
</dbReference>
<dbReference type="AlphaFoldDB" id="A0A543IGW2"/>
<dbReference type="OrthoDB" id="9801054at2"/>
<dbReference type="GO" id="GO:0002144">
    <property type="term" value="C:cytosolic tRNA wobble base thiouridylase complex"/>
    <property type="evidence" value="ECO:0007669"/>
    <property type="project" value="TreeGrafter"/>
</dbReference>
<proteinExistence type="predicted"/>
<dbReference type="PANTHER" id="PTHR11807">
    <property type="entry name" value="ATPASES OF THE PP SUPERFAMILY-RELATED"/>
    <property type="match status" value="1"/>
</dbReference>
<dbReference type="NCBIfam" id="TIGR00269">
    <property type="entry name" value="TIGR00269 family protein"/>
    <property type="match status" value="1"/>
</dbReference>
<dbReference type="PANTHER" id="PTHR11807:SF27">
    <property type="entry name" value="TRNA-5-METHYLURIDINE(54) 2-SULFURTRANSFERASE"/>
    <property type="match status" value="1"/>
</dbReference>
<feature type="binding site" evidence="2">
    <location>
        <position position="25"/>
    </location>
    <ligand>
        <name>Zn(2+)</name>
        <dbReference type="ChEBI" id="CHEBI:29105"/>
        <label>1</label>
    </ligand>
</feature>
<dbReference type="GO" id="GO:0006281">
    <property type="term" value="P:DNA repair"/>
    <property type="evidence" value="ECO:0007669"/>
    <property type="project" value="InterPro"/>
</dbReference>
<keyword evidence="2" id="KW-0862">Zinc</keyword>
<dbReference type="Pfam" id="PF02132">
    <property type="entry name" value="RecR_ZnF"/>
    <property type="match status" value="1"/>
</dbReference>
<feature type="domain" description="RecR protein" evidence="4">
    <location>
        <begin position="273"/>
        <end position="292"/>
    </location>
</feature>
<feature type="compositionally biased region" description="Basic residues" evidence="3">
    <location>
        <begin position="301"/>
        <end position="318"/>
    </location>
</feature>
<dbReference type="CDD" id="cd01993">
    <property type="entry name" value="TtuA-like"/>
    <property type="match status" value="1"/>
</dbReference>
<keyword evidence="2" id="KW-0479">Metal-binding</keyword>
<protein>
    <submittedName>
        <fullName evidence="5">Uncharacterized protein (TIGR00269 family)</fullName>
    </submittedName>
</protein>
<keyword evidence="6" id="KW-1185">Reference proteome</keyword>
<dbReference type="PIRSF" id="PIRSF004976">
    <property type="entry name" value="ATPase_YdaO"/>
    <property type="match status" value="1"/>
</dbReference>
<name>A0A543IGW2_9ACTN</name>
<feature type="binding site" evidence="2">
    <location>
        <position position="3"/>
    </location>
    <ligand>
        <name>Zn(2+)</name>
        <dbReference type="ChEBI" id="CHEBI:29105"/>
        <label>1</label>
    </ligand>
</feature>
<evidence type="ECO:0000313" key="5">
    <source>
        <dbReference type="EMBL" id="TQM69818.1"/>
    </source>
</evidence>
<dbReference type="RefSeq" id="WP_141970249.1">
    <property type="nucleotide sequence ID" value="NZ_VFPO01000001.1"/>
</dbReference>
<accession>A0A543IGW2</accession>
<dbReference type="GO" id="GO:0002143">
    <property type="term" value="P:tRNA wobble position uridine thiolation"/>
    <property type="evidence" value="ECO:0007669"/>
    <property type="project" value="TreeGrafter"/>
</dbReference>
<organism evidence="5 6">
    <name type="scientific">Actinomadura hallensis</name>
    <dbReference type="NCBI Taxonomy" id="337895"/>
    <lineage>
        <taxon>Bacteria</taxon>
        <taxon>Bacillati</taxon>
        <taxon>Actinomycetota</taxon>
        <taxon>Actinomycetes</taxon>
        <taxon>Streptosporangiales</taxon>
        <taxon>Thermomonosporaceae</taxon>
        <taxon>Actinomadura</taxon>
    </lineage>
</organism>
<dbReference type="Gene3D" id="3.40.50.620">
    <property type="entry name" value="HUPs"/>
    <property type="match status" value="1"/>
</dbReference>
<dbReference type="GO" id="GO:0016740">
    <property type="term" value="F:transferase activity"/>
    <property type="evidence" value="ECO:0007669"/>
    <property type="project" value="UniProtKB-KW"/>
</dbReference>
<dbReference type="InterPro" id="IPR035107">
    <property type="entry name" value="tRNA_thiolation_TtcA_Ctu1"/>
</dbReference>
<feature type="binding site" evidence="2">
    <location>
        <position position="288"/>
    </location>
    <ligand>
        <name>Zn(2+)</name>
        <dbReference type="ChEBI" id="CHEBI:29105"/>
        <label>2</label>
    </ligand>
</feature>
<feature type="binding site" evidence="2">
    <location>
        <position position="6"/>
    </location>
    <ligand>
        <name>Zn(2+)</name>
        <dbReference type="ChEBI" id="CHEBI:29105"/>
        <label>1</label>
    </ligand>
</feature>
<sequence length="324" mass="35782">MKCHRCDEQGVVDLRHRRAAYCAACFVQRCREQVANTIRSHRMIRPGERALVAVSGGKDSLAVWDLLLDLGYEADGVYLGLGIGGYSDRSGACAKEFAESRDARLLEVDMARDVGFTIPQAAPSRRAPCSSCGLSKRHLLNKVAVDHGYDVLVTGHNLDDEAAVLFGNVLNWNLPYLARQRPALPEAPGFARRVKPLVRLTERETAAYCVIRGIDYIIEECPMAAGNRHLMYKEMLNSLEERAPGSKSTFLRGFSERLMPLLEDLAAEERAGVGTCSRCGSPTTGDVCAFCRLRDQAGRPPARRRSGRRGRRPARRGRGHDAAE</sequence>
<evidence type="ECO:0000313" key="6">
    <source>
        <dbReference type="Proteomes" id="UP000316706"/>
    </source>
</evidence>
<feature type="binding site" evidence="2">
    <location>
        <position position="276"/>
    </location>
    <ligand>
        <name>Zn(2+)</name>
        <dbReference type="ChEBI" id="CHEBI:29105"/>
        <label>2</label>
    </ligand>
</feature>
<gene>
    <name evidence="5" type="ORF">FHX41_3531</name>
</gene>
<evidence type="ECO:0000259" key="4">
    <source>
        <dbReference type="Pfam" id="PF02132"/>
    </source>
</evidence>
<feature type="region of interest" description="Disordered" evidence="3">
    <location>
        <begin position="298"/>
        <end position="324"/>
    </location>
</feature>
<reference evidence="5 6" key="1">
    <citation type="submission" date="2019-06" db="EMBL/GenBank/DDBJ databases">
        <title>Sequencing the genomes of 1000 actinobacteria strains.</title>
        <authorList>
            <person name="Klenk H.-P."/>
        </authorList>
    </citation>
    <scope>NUCLEOTIDE SEQUENCE [LARGE SCALE GENOMIC DNA]</scope>
    <source>
        <strain evidence="5 6">DSM 45043</strain>
    </source>
</reference>
<dbReference type="GO" id="GO:0000049">
    <property type="term" value="F:tRNA binding"/>
    <property type="evidence" value="ECO:0007669"/>
    <property type="project" value="InterPro"/>
</dbReference>